<dbReference type="InterPro" id="IPR049948">
    <property type="entry name" value="Cu_Am_ox_TPQ-bd"/>
</dbReference>
<keyword evidence="7 13" id="KW-0801">TPQ</keyword>
<comment type="cofactor">
    <cofactor evidence="15">
        <name>Cu cation</name>
        <dbReference type="ChEBI" id="CHEBI:23378"/>
    </cofactor>
    <text evidence="15">Contains 1 topaquinone per subunit.</text>
</comment>
<evidence type="ECO:0000256" key="10">
    <source>
        <dbReference type="ARBA" id="ARBA00023157"/>
    </source>
</evidence>
<dbReference type="SUPFAM" id="SSF49998">
    <property type="entry name" value="Amine oxidase catalytic domain"/>
    <property type="match status" value="1"/>
</dbReference>
<reference evidence="19" key="1">
    <citation type="journal article" date="2021" name="IMA Fungus">
        <title>Genomic characterization of three marine fungi, including Emericellopsis atlantica sp. nov. with signatures of a generalist lifestyle and marine biomass degradation.</title>
        <authorList>
            <person name="Hagestad O.C."/>
            <person name="Hou L."/>
            <person name="Andersen J.H."/>
            <person name="Hansen E.H."/>
            <person name="Altermark B."/>
            <person name="Li C."/>
            <person name="Kuhnert E."/>
            <person name="Cox R.J."/>
            <person name="Crous P.W."/>
            <person name="Spatafora J.W."/>
            <person name="Lail K."/>
            <person name="Amirebrahimi M."/>
            <person name="Lipzen A."/>
            <person name="Pangilinan J."/>
            <person name="Andreopoulos W."/>
            <person name="Hayes R.D."/>
            <person name="Ng V."/>
            <person name="Grigoriev I.V."/>
            <person name="Jackson S.A."/>
            <person name="Sutton T.D.S."/>
            <person name="Dobson A.D.W."/>
            <person name="Rama T."/>
        </authorList>
    </citation>
    <scope>NUCLEOTIDE SEQUENCE</scope>
    <source>
        <strain evidence="19">TS7</strain>
    </source>
</reference>
<dbReference type="RefSeq" id="XP_046119050.1">
    <property type="nucleotide sequence ID" value="XM_046267076.1"/>
</dbReference>
<evidence type="ECO:0000259" key="17">
    <source>
        <dbReference type="Pfam" id="PF02727"/>
    </source>
</evidence>
<feature type="domain" description="Copper amine oxidase N2-terminal" evidence="17">
    <location>
        <begin position="6"/>
        <end position="92"/>
    </location>
</feature>
<feature type="active site" description="Proton acceptor" evidence="13">
    <location>
        <position position="304"/>
    </location>
</feature>
<dbReference type="FunFam" id="2.70.98.20:FF:000001">
    <property type="entry name" value="Amine oxidase"/>
    <property type="match status" value="1"/>
</dbReference>
<dbReference type="OrthoDB" id="5379943at2759"/>
<comment type="cofactor">
    <cofactor evidence="3">
        <name>Zn(2+)</name>
        <dbReference type="ChEBI" id="CHEBI:29105"/>
    </cofactor>
</comment>
<feature type="modified residue" description="2',4',5'-topaquinone" evidence="14">
    <location>
        <position position="388"/>
    </location>
</feature>
<dbReference type="InterPro" id="IPR015800">
    <property type="entry name" value="Cu_amine_oxidase_N2"/>
</dbReference>
<evidence type="ECO:0000256" key="4">
    <source>
        <dbReference type="ARBA" id="ARBA00007983"/>
    </source>
</evidence>
<comment type="subunit">
    <text evidence="5">Homodimer.</text>
</comment>
<dbReference type="Proteomes" id="UP000887229">
    <property type="component" value="Unassembled WGS sequence"/>
</dbReference>
<dbReference type="InterPro" id="IPR016182">
    <property type="entry name" value="Cu_amine_oxidase_N-reg"/>
</dbReference>
<evidence type="ECO:0000256" key="9">
    <source>
        <dbReference type="ARBA" id="ARBA00023008"/>
    </source>
</evidence>
<evidence type="ECO:0000256" key="6">
    <source>
        <dbReference type="ARBA" id="ARBA00022723"/>
    </source>
</evidence>
<dbReference type="Pfam" id="PF02727">
    <property type="entry name" value="Cu_amine_oxidN2"/>
    <property type="match status" value="1"/>
</dbReference>
<feature type="active site" description="Schiff-base intermediate with substrate; via topaquinone" evidence="13">
    <location>
        <position position="388"/>
    </location>
</feature>
<evidence type="ECO:0000256" key="5">
    <source>
        <dbReference type="ARBA" id="ARBA00011738"/>
    </source>
</evidence>
<proteinExistence type="inferred from homology"/>
<dbReference type="NCBIfam" id="NF008559">
    <property type="entry name" value="PRK11504.1"/>
    <property type="match status" value="1"/>
</dbReference>
<comment type="cofactor">
    <cofactor evidence="1">
        <name>Cu cation</name>
        <dbReference type="ChEBI" id="CHEBI:23378"/>
    </cofactor>
</comment>
<dbReference type="AlphaFoldDB" id="A0A9P7ZNW8"/>
<dbReference type="PROSITE" id="PS01164">
    <property type="entry name" value="COPPER_AMINE_OXID_1"/>
    <property type="match status" value="1"/>
</dbReference>
<evidence type="ECO:0000313" key="20">
    <source>
        <dbReference type="Proteomes" id="UP000887229"/>
    </source>
</evidence>
<comment type="cofactor">
    <cofactor evidence="2">
        <name>Mn(2+)</name>
        <dbReference type="ChEBI" id="CHEBI:29035"/>
    </cofactor>
</comment>
<evidence type="ECO:0000256" key="3">
    <source>
        <dbReference type="ARBA" id="ARBA00001947"/>
    </source>
</evidence>
<protein>
    <recommendedName>
        <fullName evidence="15">Amine oxidase</fullName>
        <ecNumber evidence="15">1.4.3.-</ecNumber>
    </recommendedName>
</protein>
<evidence type="ECO:0000256" key="14">
    <source>
        <dbReference type="PIRSR" id="PIRSR600269-51"/>
    </source>
</evidence>
<dbReference type="GO" id="GO:0048038">
    <property type="term" value="F:quinone binding"/>
    <property type="evidence" value="ECO:0007669"/>
    <property type="project" value="InterPro"/>
</dbReference>
<dbReference type="PANTHER" id="PTHR10638:SF86">
    <property type="entry name" value="COPPER AMINE OXIDASE 1-RELATED"/>
    <property type="match status" value="1"/>
</dbReference>
<keyword evidence="11" id="KW-0464">Manganese</keyword>
<keyword evidence="20" id="KW-1185">Reference proteome</keyword>
<dbReference type="EMBL" id="MU251252">
    <property type="protein sequence ID" value="KAG9255126.1"/>
    <property type="molecule type" value="Genomic_DNA"/>
</dbReference>
<dbReference type="InterPro" id="IPR000269">
    <property type="entry name" value="Cu_amine_oxidase"/>
</dbReference>
<dbReference type="GO" id="GO:0008131">
    <property type="term" value="F:primary methylamine oxidase activity"/>
    <property type="evidence" value="ECO:0007669"/>
    <property type="project" value="UniProtKB-EC"/>
</dbReference>
<feature type="domain" description="Copper amine oxidase catalytic" evidence="16">
    <location>
        <begin position="227"/>
        <end position="638"/>
    </location>
</feature>
<dbReference type="FunFam" id="3.10.450.40:FF:000014">
    <property type="entry name" value="Peroxisomal primary amine oxidase"/>
    <property type="match status" value="1"/>
</dbReference>
<dbReference type="InterPro" id="IPR015802">
    <property type="entry name" value="Cu_amine_oxidase_N3"/>
</dbReference>
<accession>A0A9P7ZNW8</accession>
<evidence type="ECO:0000259" key="18">
    <source>
        <dbReference type="Pfam" id="PF02728"/>
    </source>
</evidence>
<keyword evidence="10" id="KW-1015">Disulfide bond</keyword>
<dbReference type="Pfam" id="PF02728">
    <property type="entry name" value="Cu_amine_oxidN3"/>
    <property type="match status" value="1"/>
</dbReference>
<dbReference type="Gene3D" id="2.70.98.20">
    <property type="entry name" value="Copper amine oxidase, catalytic domain"/>
    <property type="match status" value="1"/>
</dbReference>
<sequence length="681" mass="76262">MSPTAHPLDPLSPQELSTAAHIVRTAHAAIAPLHFQAISLLEPRKAELSAWLADRSRGPRPARVADVTVIAAEGKVYDGFVDLKSGKITKWEQLDGLQPIITLEELQNVEEICRQDPKVIEQCRISGIPASDMHKVYCDPWTIGHDERYGNATRLQQALMYYRPNVDDCQYQYPLDFCPIFDSNQQKIVAIDIPSVRRKVPREGRSINYHVEGVEAQGGFREELKPINITQPEGVSFTIQGREVEWQNFKFHIGFNYREGIVLNDIRFVDKGVERPIFYRMSLAEMVVPYGNPEHPHQRKHAFDLGEYGAGYLTNSLALGCDCKGTIHYLDADFARRDGGVRHIKNAICIHEEDAGILFKHTDFRDDSTIVTRARKLVVQQIFTAANYEYAIQWIFHQDGTIQPEIKLTGILNTYVMAEDEDTHGWGTQVYPGVNAHNHQHLFCLRLHANVDGPHNTVFVSDTVASDAPVGSPANKYGNTFYARRTKLATEGEARTDYDGATSRTWEICNTNRLHPYSGKPSSYKLVSREVPGLLPKEGSLVWKRAGFARHAVHVTKYRDDELWPAGRHVPQTDGEPSSGLPAWIGDGTTSIDNTDIVLWHTFGVTHIPSPEDFPIMPAETMTLLLRPRNFFASNPAMDVRPSYCSTPSQVAHGGRAEVDARDEASRLAFAGGSCCGKAKL</sequence>
<dbReference type="PANTHER" id="PTHR10638">
    <property type="entry name" value="COPPER AMINE OXIDASE"/>
    <property type="match status" value="1"/>
</dbReference>
<dbReference type="PROSITE" id="PS01165">
    <property type="entry name" value="COPPER_AMINE_OXID_2"/>
    <property type="match status" value="1"/>
</dbReference>
<dbReference type="InterPro" id="IPR036460">
    <property type="entry name" value="Cu_amine_oxidase_C_sf"/>
</dbReference>
<dbReference type="GO" id="GO:0009308">
    <property type="term" value="P:amine metabolic process"/>
    <property type="evidence" value="ECO:0007669"/>
    <property type="project" value="UniProtKB-UniRule"/>
</dbReference>
<keyword evidence="9 15" id="KW-0186">Copper</keyword>
<dbReference type="Pfam" id="PF01179">
    <property type="entry name" value="Cu_amine_oxid"/>
    <property type="match status" value="1"/>
</dbReference>
<keyword evidence="6 15" id="KW-0479">Metal-binding</keyword>
<comment type="PTM">
    <text evidence="14 15">Topaquinone (TPQ) is generated by copper-dependent autoxidation of a specific tyrosyl residue.</text>
</comment>
<dbReference type="Gene3D" id="3.10.450.40">
    <property type="match status" value="2"/>
</dbReference>
<evidence type="ECO:0000256" key="12">
    <source>
        <dbReference type="ARBA" id="ARBA00048032"/>
    </source>
</evidence>
<evidence type="ECO:0000256" key="8">
    <source>
        <dbReference type="ARBA" id="ARBA00023002"/>
    </source>
</evidence>
<evidence type="ECO:0000259" key="16">
    <source>
        <dbReference type="Pfam" id="PF01179"/>
    </source>
</evidence>
<evidence type="ECO:0000256" key="1">
    <source>
        <dbReference type="ARBA" id="ARBA00001935"/>
    </source>
</evidence>
<comment type="catalytic activity">
    <reaction evidence="12">
        <text>a primary methyl amine + O2 + H2O = an aldehyde + H2O2 + NH4(+)</text>
        <dbReference type="Rhea" id="RHEA:16153"/>
        <dbReference type="ChEBI" id="CHEBI:15377"/>
        <dbReference type="ChEBI" id="CHEBI:15379"/>
        <dbReference type="ChEBI" id="CHEBI:16240"/>
        <dbReference type="ChEBI" id="CHEBI:17478"/>
        <dbReference type="ChEBI" id="CHEBI:28938"/>
        <dbReference type="ChEBI" id="CHEBI:228804"/>
        <dbReference type="EC" id="1.4.3.21"/>
    </reaction>
</comment>
<evidence type="ECO:0000256" key="7">
    <source>
        <dbReference type="ARBA" id="ARBA00022772"/>
    </source>
</evidence>
<dbReference type="InterPro" id="IPR049947">
    <property type="entry name" value="Cu_Am_Ox_Cu-bd"/>
</dbReference>
<feature type="domain" description="Copper amine oxidase N3-terminal" evidence="18">
    <location>
        <begin position="99"/>
        <end position="201"/>
    </location>
</feature>
<keyword evidence="8 15" id="KW-0560">Oxidoreductase</keyword>
<dbReference type="InterPro" id="IPR015798">
    <property type="entry name" value="Cu_amine_oxidase_C"/>
</dbReference>
<evidence type="ECO:0000256" key="11">
    <source>
        <dbReference type="ARBA" id="ARBA00023211"/>
    </source>
</evidence>
<evidence type="ECO:0000256" key="2">
    <source>
        <dbReference type="ARBA" id="ARBA00001936"/>
    </source>
</evidence>
<dbReference type="GO" id="GO:0005507">
    <property type="term" value="F:copper ion binding"/>
    <property type="evidence" value="ECO:0007669"/>
    <property type="project" value="InterPro"/>
</dbReference>
<gene>
    <name evidence="19" type="ORF">F5Z01DRAFT_75267</name>
</gene>
<dbReference type="GeneID" id="70297979"/>
<comment type="caution">
    <text evidence="19">The sequence shown here is derived from an EMBL/GenBank/DDBJ whole genome shotgun (WGS) entry which is preliminary data.</text>
</comment>
<dbReference type="SUPFAM" id="SSF54416">
    <property type="entry name" value="Amine oxidase N-terminal region"/>
    <property type="match status" value="2"/>
</dbReference>
<name>A0A9P7ZNW8_9HYPO</name>
<dbReference type="EC" id="1.4.3.-" evidence="15"/>
<comment type="similarity">
    <text evidence="4 15">Belongs to the copper/topaquinone oxidase family.</text>
</comment>
<evidence type="ECO:0000256" key="13">
    <source>
        <dbReference type="PIRSR" id="PIRSR600269-50"/>
    </source>
</evidence>
<evidence type="ECO:0000313" key="19">
    <source>
        <dbReference type="EMBL" id="KAG9255126.1"/>
    </source>
</evidence>
<evidence type="ECO:0000256" key="15">
    <source>
        <dbReference type="RuleBase" id="RU000672"/>
    </source>
</evidence>
<organism evidence="19 20">
    <name type="scientific">Emericellopsis atlantica</name>
    <dbReference type="NCBI Taxonomy" id="2614577"/>
    <lineage>
        <taxon>Eukaryota</taxon>
        <taxon>Fungi</taxon>
        <taxon>Dikarya</taxon>
        <taxon>Ascomycota</taxon>
        <taxon>Pezizomycotina</taxon>
        <taxon>Sordariomycetes</taxon>
        <taxon>Hypocreomycetidae</taxon>
        <taxon>Hypocreales</taxon>
        <taxon>Bionectriaceae</taxon>
        <taxon>Emericellopsis</taxon>
    </lineage>
</organism>